<dbReference type="InterPro" id="IPR009057">
    <property type="entry name" value="Homeodomain-like_sf"/>
</dbReference>
<feature type="domain" description="HTH tetR-type" evidence="3">
    <location>
        <begin position="14"/>
        <end position="74"/>
    </location>
</feature>
<dbReference type="RefSeq" id="WP_029055137.1">
    <property type="nucleotide sequence ID" value="NZ_CP015108.1"/>
</dbReference>
<dbReference type="InterPro" id="IPR050624">
    <property type="entry name" value="HTH-type_Tx_Regulator"/>
</dbReference>
<dbReference type="Gene3D" id="1.10.357.10">
    <property type="entry name" value="Tetracycline Repressor, domain 2"/>
    <property type="match status" value="1"/>
</dbReference>
<dbReference type="Gene3D" id="1.10.10.60">
    <property type="entry name" value="Homeodomain-like"/>
    <property type="match status" value="1"/>
</dbReference>
<evidence type="ECO:0000256" key="1">
    <source>
        <dbReference type="ARBA" id="ARBA00023125"/>
    </source>
</evidence>
<dbReference type="EMBL" id="CP015108">
    <property type="protein sequence ID" value="ARF13453.1"/>
    <property type="molecule type" value="Genomic_DNA"/>
</dbReference>
<dbReference type="Pfam" id="PF00440">
    <property type="entry name" value="TetR_N"/>
    <property type="match status" value="1"/>
</dbReference>
<dbReference type="InterPro" id="IPR036271">
    <property type="entry name" value="Tet_transcr_reg_TetR-rel_C_sf"/>
</dbReference>
<dbReference type="InterPro" id="IPR001647">
    <property type="entry name" value="HTH_TetR"/>
</dbReference>
<sequence length="206" mass="23671">MSPRKNEKIQEIRDIRQHELKEAAIELFGTKGYAATKISDITNKAEQSHGLFYHYFKSKEDLYVKVILELLTVIIGTVDQAEEEHDSPLKQLEWLTEVTHSGSLRDGVHRHILIMQALYSDHLTQEVKEEIVGKYRFMVERIEHIIIRGQISGEFIEGDAEELAVYHLSLVHGLLLTNARKISPIKVSAEKVLRQLKRHPGQGDDQ</sequence>
<organism evidence="4 5">
    <name type="scientific">Sporosarcina ureae</name>
    <dbReference type="NCBI Taxonomy" id="1571"/>
    <lineage>
        <taxon>Bacteria</taxon>
        <taxon>Bacillati</taxon>
        <taxon>Bacillota</taxon>
        <taxon>Bacilli</taxon>
        <taxon>Bacillales</taxon>
        <taxon>Caryophanaceae</taxon>
        <taxon>Sporosarcina</taxon>
    </lineage>
</organism>
<feature type="DNA-binding region" description="H-T-H motif" evidence="2">
    <location>
        <begin position="37"/>
        <end position="56"/>
    </location>
</feature>
<protein>
    <recommendedName>
        <fullName evidence="3">HTH tetR-type domain-containing protein</fullName>
    </recommendedName>
</protein>
<evidence type="ECO:0000313" key="5">
    <source>
        <dbReference type="Proteomes" id="UP000192486"/>
    </source>
</evidence>
<dbReference type="PRINTS" id="PR00455">
    <property type="entry name" value="HTHTETR"/>
</dbReference>
<keyword evidence="1 2" id="KW-0238">DNA-binding</keyword>
<dbReference type="PANTHER" id="PTHR43479:SF11">
    <property type="entry name" value="ACREF_ENVCD OPERON REPRESSOR-RELATED"/>
    <property type="match status" value="1"/>
</dbReference>
<proteinExistence type="predicted"/>
<gene>
    <name evidence="4" type="ORF">SporoS204_04190</name>
</gene>
<reference evidence="4 5" key="1">
    <citation type="submission" date="2016-04" db="EMBL/GenBank/DDBJ databases">
        <title>Comparative Genomics and Epigenetics of Sporosarcina ureae.</title>
        <authorList>
            <person name="Oliver A.S."/>
            <person name="Cooper K.K."/>
        </authorList>
    </citation>
    <scope>NUCLEOTIDE SEQUENCE [LARGE SCALE GENOMIC DNA]</scope>
    <source>
        <strain evidence="4 5">S204</strain>
    </source>
</reference>
<evidence type="ECO:0000256" key="2">
    <source>
        <dbReference type="PROSITE-ProRule" id="PRU00335"/>
    </source>
</evidence>
<dbReference type="SUPFAM" id="SSF46689">
    <property type="entry name" value="Homeodomain-like"/>
    <property type="match status" value="1"/>
</dbReference>
<name>A0ABM6JTM0_SPOUR</name>
<dbReference type="PANTHER" id="PTHR43479">
    <property type="entry name" value="ACREF/ENVCD OPERON REPRESSOR-RELATED"/>
    <property type="match status" value="1"/>
</dbReference>
<evidence type="ECO:0000313" key="4">
    <source>
        <dbReference type="EMBL" id="ARF13453.1"/>
    </source>
</evidence>
<dbReference type="Proteomes" id="UP000192486">
    <property type="component" value="Chromosome"/>
</dbReference>
<dbReference type="SUPFAM" id="SSF48498">
    <property type="entry name" value="Tetracyclin repressor-like, C-terminal domain"/>
    <property type="match status" value="1"/>
</dbReference>
<evidence type="ECO:0000259" key="3">
    <source>
        <dbReference type="PROSITE" id="PS50977"/>
    </source>
</evidence>
<accession>A0ABM6JTM0</accession>
<keyword evidence="5" id="KW-1185">Reference proteome</keyword>
<dbReference type="PROSITE" id="PS50977">
    <property type="entry name" value="HTH_TETR_2"/>
    <property type="match status" value="1"/>
</dbReference>